<protein>
    <submittedName>
        <fullName evidence="4">Amino acid ABC transporter substrate-binding protein</fullName>
    </submittedName>
</protein>
<evidence type="ECO:0000256" key="1">
    <source>
        <dbReference type="ARBA" id="ARBA00022729"/>
    </source>
</evidence>
<feature type="domain" description="Solute-binding protein family 3/N-terminal" evidence="3">
    <location>
        <begin position="40"/>
        <end position="286"/>
    </location>
</feature>
<dbReference type="PANTHER" id="PTHR35936">
    <property type="entry name" value="MEMBRANE-BOUND LYTIC MUREIN TRANSGLYCOSYLASE F"/>
    <property type="match status" value="1"/>
</dbReference>
<proteinExistence type="predicted"/>
<dbReference type="PANTHER" id="PTHR35936:SF13">
    <property type="entry name" value="HISTIDINE-BINDING PERIPLASMIC PROTEIN"/>
    <property type="match status" value="1"/>
</dbReference>
<dbReference type="InterPro" id="IPR001638">
    <property type="entry name" value="Solute-binding_3/MltF_N"/>
</dbReference>
<sequence length="297" mass="31272">MPARHRAVAIALAALATGLFTLAAPADTPSTTVHIGLRTPVRIALRNPADSPAESAATIGFEKELANDLCARMAVNCEIVSGRGDASVAGLLAWRADMLMAWLPVTQAQKQTIDFGAAYALERHGLAVLDPGPLANLLGTGKVLSLTGTPQDAQTAVADLRGALAGNTVGALAGSADLAFLQSQFAEVRTRAYPTAEAMMRDLAAGRLDAVMGSATWLQAMLALPGDKKLALSGPQFAEDERFGFGIAAGFRKSDTTLRNFFDRAISTAIGDGTLERLSLKWFKTDLAPKRCFCKPF</sequence>
<evidence type="ECO:0000313" key="4">
    <source>
        <dbReference type="EMBL" id="QEX15437.1"/>
    </source>
</evidence>
<gene>
    <name evidence="4" type="ORF">FRZ44_07210</name>
</gene>
<accession>A0A5J6MEJ7</accession>
<dbReference type="KEGG" id="htq:FRZ44_07210"/>
<dbReference type="Gene3D" id="3.40.190.10">
    <property type="entry name" value="Periplasmic binding protein-like II"/>
    <property type="match status" value="2"/>
</dbReference>
<evidence type="ECO:0000256" key="2">
    <source>
        <dbReference type="SAM" id="SignalP"/>
    </source>
</evidence>
<dbReference type="SUPFAM" id="SSF53850">
    <property type="entry name" value="Periplasmic binding protein-like II"/>
    <property type="match status" value="1"/>
</dbReference>
<keyword evidence="5" id="KW-1185">Reference proteome</keyword>
<evidence type="ECO:0000313" key="5">
    <source>
        <dbReference type="Proteomes" id="UP000326202"/>
    </source>
</evidence>
<reference evidence="4 5" key="1">
    <citation type="submission" date="2019-08" db="EMBL/GenBank/DDBJ databases">
        <title>Hyperibacter terrae gen. nov., sp. nov. and Hyperibacter viscosus sp. nov., two new members in the family Rhodospirillaceae isolated from the rhizosphere of Hypericum perforatum.</title>
        <authorList>
            <person name="Noviana Z."/>
        </authorList>
    </citation>
    <scope>NUCLEOTIDE SEQUENCE [LARGE SCALE GENOMIC DNA]</scope>
    <source>
        <strain evidence="4 5">R5913</strain>
    </source>
</reference>
<feature type="signal peptide" evidence="2">
    <location>
        <begin position="1"/>
        <end position="23"/>
    </location>
</feature>
<keyword evidence="1 2" id="KW-0732">Signal</keyword>
<evidence type="ECO:0000259" key="3">
    <source>
        <dbReference type="SMART" id="SM00062"/>
    </source>
</evidence>
<name>A0A5J6MEJ7_9PROT</name>
<dbReference type="Pfam" id="PF00497">
    <property type="entry name" value="SBP_bac_3"/>
    <property type="match status" value="1"/>
</dbReference>
<feature type="chain" id="PRO_5023840150" evidence="2">
    <location>
        <begin position="24"/>
        <end position="297"/>
    </location>
</feature>
<dbReference type="AlphaFoldDB" id="A0A5J6MEJ7"/>
<dbReference type="SMART" id="SM00062">
    <property type="entry name" value="PBPb"/>
    <property type="match status" value="1"/>
</dbReference>
<dbReference type="EMBL" id="CP042906">
    <property type="protein sequence ID" value="QEX15437.1"/>
    <property type="molecule type" value="Genomic_DNA"/>
</dbReference>
<dbReference type="Proteomes" id="UP000326202">
    <property type="component" value="Chromosome"/>
</dbReference>
<organism evidence="4 5">
    <name type="scientific">Hypericibacter terrae</name>
    <dbReference type="NCBI Taxonomy" id="2602015"/>
    <lineage>
        <taxon>Bacteria</taxon>
        <taxon>Pseudomonadati</taxon>
        <taxon>Pseudomonadota</taxon>
        <taxon>Alphaproteobacteria</taxon>
        <taxon>Rhodospirillales</taxon>
        <taxon>Dongiaceae</taxon>
        <taxon>Hypericibacter</taxon>
    </lineage>
</organism>
<dbReference type="RefSeq" id="WP_191908398.1">
    <property type="nucleotide sequence ID" value="NZ_CP042906.1"/>
</dbReference>